<dbReference type="PANTHER" id="PTHR31900">
    <property type="entry name" value="F-BOX/RNI SUPERFAMILY PROTEIN-RELATED"/>
    <property type="match status" value="1"/>
</dbReference>
<feature type="compositionally biased region" description="Gly residues" evidence="1">
    <location>
        <begin position="26"/>
        <end position="39"/>
    </location>
</feature>
<comment type="caution">
    <text evidence="2">The sequence shown here is derived from an EMBL/GenBank/DDBJ whole genome shotgun (WGS) entry which is preliminary data.</text>
</comment>
<dbReference type="InterPro" id="IPR032675">
    <property type="entry name" value="LRR_dom_sf"/>
</dbReference>
<dbReference type="Proteomes" id="UP001603857">
    <property type="component" value="Unassembled WGS sequence"/>
</dbReference>
<organism evidence="2 3">
    <name type="scientific">Flemingia macrophylla</name>
    <dbReference type="NCBI Taxonomy" id="520843"/>
    <lineage>
        <taxon>Eukaryota</taxon>
        <taxon>Viridiplantae</taxon>
        <taxon>Streptophyta</taxon>
        <taxon>Embryophyta</taxon>
        <taxon>Tracheophyta</taxon>
        <taxon>Spermatophyta</taxon>
        <taxon>Magnoliopsida</taxon>
        <taxon>eudicotyledons</taxon>
        <taxon>Gunneridae</taxon>
        <taxon>Pentapetalae</taxon>
        <taxon>rosids</taxon>
        <taxon>fabids</taxon>
        <taxon>Fabales</taxon>
        <taxon>Fabaceae</taxon>
        <taxon>Papilionoideae</taxon>
        <taxon>50 kb inversion clade</taxon>
        <taxon>NPAAA clade</taxon>
        <taxon>indigoferoid/millettioid clade</taxon>
        <taxon>Phaseoleae</taxon>
        <taxon>Flemingia</taxon>
    </lineage>
</organism>
<sequence length="341" mass="38391">MVRRGVAMRAGRREREMGRRGSGAVWRGGAGKGKGGGPARRGAVWRGERDERGRGGGARTVWCGEEGRGGAKGEWVGPMLPSQPAQGLERHTLASSLHLEAIHGKVKQLNIFLCDTYRFGSVLIPKLFTCTTLVTLNLNFSDSVSLILPPSVHLPSLKTLHLKAHVSFSYFKKIFYGSPALELAHLKQRLISCSFLPELKIVRSSQGIQLSSTNEVFDIVIESDRDHDFVRDYLEDHLQKLVKVKASIAVQDAELTSFDAYEVVFDTLKGLRNVESLSLSDFSSWQEYYQYFDSFEMKYTFDDVIPIFENLVKLELDIKDDDSIFWRLPAKCPKLKVDDQM</sequence>
<reference evidence="2 3" key="1">
    <citation type="submission" date="2024-08" db="EMBL/GenBank/DDBJ databases">
        <title>Insights into the chromosomal genome structure of Flemingia macrophylla.</title>
        <authorList>
            <person name="Ding Y."/>
            <person name="Zhao Y."/>
            <person name="Bi W."/>
            <person name="Wu M."/>
            <person name="Zhao G."/>
            <person name="Gong Y."/>
            <person name="Li W."/>
            <person name="Zhang P."/>
        </authorList>
    </citation>
    <scope>NUCLEOTIDE SEQUENCE [LARGE SCALE GENOMIC DNA]</scope>
    <source>
        <strain evidence="2">DYQJB</strain>
        <tissue evidence="2">Leaf</tissue>
    </source>
</reference>
<keyword evidence="3" id="KW-1185">Reference proteome</keyword>
<accession>A0ABD1LHN5</accession>
<evidence type="ECO:0000256" key="1">
    <source>
        <dbReference type="SAM" id="MobiDB-lite"/>
    </source>
</evidence>
<protein>
    <submittedName>
        <fullName evidence="2">Uncharacterized protein</fullName>
    </submittedName>
</protein>
<dbReference type="Gene3D" id="3.80.10.10">
    <property type="entry name" value="Ribonuclease Inhibitor"/>
    <property type="match status" value="1"/>
</dbReference>
<dbReference type="SUPFAM" id="SSF52058">
    <property type="entry name" value="L domain-like"/>
    <property type="match status" value="1"/>
</dbReference>
<evidence type="ECO:0000313" key="3">
    <source>
        <dbReference type="Proteomes" id="UP001603857"/>
    </source>
</evidence>
<evidence type="ECO:0000313" key="2">
    <source>
        <dbReference type="EMBL" id="KAL2322981.1"/>
    </source>
</evidence>
<dbReference type="AlphaFoldDB" id="A0ABD1LHN5"/>
<dbReference type="EMBL" id="JBGMDY010000009">
    <property type="protein sequence ID" value="KAL2322981.1"/>
    <property type="molecule type" value="Genomic_DNA"/>
</dbReference>
<feature type="region of interest" description="Disordered" evidence="1">
    <location>
        <begin position="1"/>
        <end position="63"/>
    </location>
</feature>
<dbReference type="InterPro" id="IPR050232">
    <property type="entry name" value="FBL13/AtMIF1-like"/>
</dbReference>
<dbReference type="PANTHER" id="PTHR31900:SF34">
    <property type="entry name" value="EMB|CAB62440.1-RELATED"/>
    <property type="match status" value="1"/>
</dbReference>
<gene>
    <name evidence="2" type="ORF">Fmac_027360</name>
</gene>
<name>A0ABD1LHN5_9FABA</name>
<proteinExistence type="predicted"/>